<name>A0ABP9IMY8_9ACTN</name>
<gene>
    <name evidence="1" type="ORF">GCM10023335_19300</name>
</gene>
<evidence type="ECO:0000313" key="2">
    <source>
        <dbReference type="Proteomes" id="UP001501759"/>
    </source>
</evidence>
<sequence>MKLSGYLERAEPLLFSPGTLPDPFSDSEGMRVRVGVMTDGTWVWNLAWSDYVQYHRVAPPAEFIRHAESLDFVPPEISEDEAMRLAEVAGLPMPD</sequence>
<dbReference type="Proteomes" id="UP001501759">
    <property type="component" value="Unassembled WGS sequence"/>
</dbReference>
<comment type="caution">
    <text evidence="1">The sequence shown here is derived from an EMBL/GenBank/DDBJ whole genome shotgun (WGS) entry which is preliminary data.</text>
</comment>
<protein>
    <submittedName>
        <fullName evidence="1">Uncharacterized protein</fullName>
    </submittedName>
</protein>
<organism evidence="1 2">
    <name type="scientific">Streptomyces siamensis</name>
    <dbReference type="NCBI Taxonomy" id="1274986"/>
    <lineage>
        <taxon>Bacteria</taxon>
        <taxon>Bacillati</taxon>
        <taxon>Actinomycetota</taxon>
        <taxon>Actinomycetes</taxon>
        <taxon>Kitasatosporales</taxon>
        <taxon>Streptomycetaceae</taxon>
        <taxon>Streptomyces</taxon>
    </lineage>
</organism>
<evidence type="ECO:0000313" key="1">
    <source>
        <dbReference type="EMBL" id="GAA5003493.1"/>
    </source>
</evidence>
<keyword evidence="2" id="KW-1185">Reference proteome</keyword>
<dbReference type="EMBL" id="BAABKB010000003">
    <property type="protein sequence ID" value="GAA5003493.1"/>
    <property type="molecule type" value="Genomic_DNA"/>
</dbReference>
<dbReference type="RefSeq" id="WP_345644559.1">
    <property type="nucleotide sequence ID" value="NZ_BAABKB010000003.1"/>
</dbReference>
<reference evidence="2" key="1">
    <citation type="journal article" date="2019" name="Int. J. Syst. Evol. Microbiol.">
        <title>The Global Catalogue of Microorganisms (GCM) 10K type strain sequencing project: providing services to taxonomists for standard genome sequencing and annotation.</title>
        <authorList>
            <consortium name="The Broad Institute Genomics Platform"/>
            <consortium name="The Broad Institute Genome Sequencing Center for Infectious Disease"/>
            <person name="Wu L."/>
            <person name="Ma J."/>
        </authorList>
    </citation>
    <scope>NUCLEOTIDE SEQUENCE [LARGE SCALE GENOMIC DNA]</scope>
    <source>
        <strain evidence="2">JCM 18409</strain>
    </source>
</reference>
<proteinExistence type="predicted"/>
<accession>A0ABP9IMY8</accession>